<reference evidence="3" key="1">
    <citation type="journal article" date="2018" name="Nat. Microbiol.">
        <title>Leveraging single-cell genomics to expand the fungal tree of life.</title>
        <authorList>
            <person name="Ahrendt S.R."/>
            <person name="Quandt C.A."/>
            <person name="Ciobanu D."/>
            <person name="Clum A."/>
            <person name="Salamov A."/>
            <person name="Andreopoulos B."/>
            <person name="Cheng J.F."/>
            <person name="Woyke T."/>
            <person name="Pelin A."/>
            <person name="Henrissat B."/>
            <person name="Reynolds N.K."/>
            <person name="Benny G.L."/>
            <person name="Smith M.E."/>
            <person name="James T.Y."/>
            <person name="Grigoriev I.V."/>
        </authorList>
    </citation>
    <scope>NUCLEOTIDE SEQUENCE [LARGE SCALE GENOMIC DNA]</scope>
    <source>
        <strain evidence="3">Baker2002</strain>
    </source>
</reference>
<feature type="non-terminal residue" evidence="2">
    <location>
        <position position="1"/>
    </location>
</feature>
<dbReference type="OrthoDB" id="2553626at2759"/>
<dbReference type="AlphaFoldDB" id="A0A4P9ZDH7"/>
<dbReference type="EMBL" id="ML004459">
    <property type="protein sequence ID" value="RKP30432.1"/>
    <property type="molecule type" value="Genomic_DNA"/>
</dbReference>
<sequence>IPLSLTAKHLTQKEFKTYLRWYSDILVRTNQRTVSIADVYQFLGNFRISADIKDAINRIFSKIMHLINIGEFYALLRVISHALQGQTPSRALIRVLTAVPTPPSILCKKRLKDDNNSDGDADLHHPHDSKDNDGPLDIDLFTQFMLTGERPTQTKKRQKKPKTVKFSDQVETTYRDLDTPSLANAQSTSLDYSLPMDQLLSRMNASKTQPNSTFAVPEENPGPGPALDPEEKQILRDMESQINHFQNLHSVDTILVGGVPATIHVQHNSNFWLPCNLLLQPPLLKPNMTGPVQMAQMGLYNGVRLGESDYKYDPTLENAQRMAQLFSPTPEEVPKLSLETFTSQMTGDQEPTMKSPLATRLGAASPRTEAVTSRQRSVSLSPIPPVPPRVSPVTTGRPAPPPPRARKSSQFVAIPAQTLSNQPPPLPVKAPNDGFYQSRENNSTANILDDLKALQEEVDKIRDLTGGF</sequence>
<organism evidence="2 3">
    <name type="scientific">Metschnikowia bicuspidata</name>
    <dbReference type="NCBI Taxonomy" id="27322"/>
    <lineage>
        <taxon>Eukaryota</taxon>
        <taxon>Fungi</taxon>
        <taxon>Dikarya</taxon>
        <taxon>Ascomycota</taxon>
        <taxon>Saccharomycotina</taxon>
        <taxon>Pichiomycetes</taxon>
        <taxon>Metschnikowiaceae</taxon>
        <taxon>Metschnikowia</taxon>
    </lineage>
</organism>
<feature type="region of interest" description="Disordered" evidence="1">
    <location>
        <begin position="109"/>
        <end position="135"/>
    </location>
</feature>
<protein>
    <submittedName>
        <fullName evidence="2">Uncharacterized protein</fullName>
    </submittedName>
</protein>
<evidence type="ECO:0000313" key="2">
    <source>
        <dbReference type="EMBL" id="RKP30432.1"/>
    </source>
</evidence>
<keyword evidence="3" id="KW-1185">Reference proteome</keyword>
<feature type="region of interest" description="Disordered" evidence="1">
    <location>
        <begin position="360"/>
        <end position="408"/>
    </location>
</feature>
<name>A0A4P9ZDH7_9ASCO</name>
<proteinExistence type="predicted"/>
<evidence type="ECO:0000313" key="3">
    <source>
        <dbReference type="Proteomes" id="UP000268321"/>
    </source>
</evidence>
<feature type="non-terminal residue" evidence="2">
    <location>
        <position position="468"/>
    </location>
</feature>
<evidence type="ECO:0000256" key="1">
    <source>
        <dbReference type="SAM" id="MobiDB-lite"/>
    </source>
</evidence>
<feature type="compositionally biased region" description="Basic and acidic residues" evidence="1">
    <location>
        <begin position="111"/>
        <end position="133"/>
    </location>
</feature>
<accession>A0A4P9ZDH7</accession>
<gene>
    <name evidence="2" type="ORF">METBISCDRAFT_3996</name>
</gene>
<dbReference type="Proteomes" id="UP000268321">
    <property type="component" value="Unassembled WGS sequence"/>
</dbReference>